<evidence type="ECO:0000259" key="9">
    <source>
        <dbReference type="Pfam" id="PF03104"/>
    </source>
</evidence>
<dbReference type="CDD" id="cd05538">
    <property type="entry name" value="POLBc_Pol_II_B"/>
    <property type="match status" value="1"/>
</dbReference>
<name>A0A831SQG5_PROAE</name>
<dbReference type="Gene3D" id="1.10.287.690">
    <property type="entry name" value="Helix hairpin bin"/>
    <property type="match status" value="1"/>
</dbReference>
<dbReference type="GO" id="GO:0000166">
    <property type="term" value="F:nucleotide binding"/>
    <property type="evidence" value="ECO:0007669"/>
    <property type="project" value="InterPro"/>
</dbReference>
<dbReference type="InterPro" id="IPR043502">
    <property type="entry name" value="DNA/RNA_pol_sf"/>
</dbReference>
<accession>A0A831SQG5</accession>
<dbReference type="InterPro" id="IPR023211">
    <property type="entry name" value="DNA_pol_palm_dom_sf"/>
</dbReference>
<feature type="domain" description="DNA-directed DNA polymerase family B multifunctional" evidence="8">
    <location>
        <begin position="260"/>
        <end position="554"/>
    </location>
</feature>
<dbReference type="InterPro" id="IPR012337">
    <property type="entry name" value="RNaseH-like_sf"/>
</dbReference>
<dbReference type="Pfam" id="PF03104">
    <property type="entry name" value="DNA_pol_B_exo1"/>
    <property type="match status" value="1"/>
</dbReference>
<dbReference type="Gene3D" id="3.90.1600.10">
    <property type="entry name" value="Palm domain of DNA polymerase"/>
    <property type="match status" value="1"/>
</dbReference>
<organism evidence="10">
    <name type="scientific">Prosthecochloris aestuarii</name>
    <dbReference type="NCBI Taxonomy" id="1102"/>
    <lineage>
        <taxon>Bacteria</taxon>
        <taxon>Pseudomonadati</taxon>
        <taxon>Chlorobiota</taxon>
        <taxon>Chlorobiia</taxon>
        <taxon>Chlorobiales</taxon>
        <taxon>Chlorobiaceae</taxon>
        <taxon>Prosthecochloris</taxon>
    </lineage>
</organism>
<dbReference type="Gene3D" id="3.30.420.10">
    <property type="entry name" value="Ribonuclease H-like superfamily/Ribonuclease H"/>
    <property type="match status" value="1"/>
</dbReference>
<sequence length="604" mass="69261">NRGWEQILDARECTEKELLEQLVKVVQTKNPDVIEGHNIFGFDLPYLHRRCELNDVEFRLGRDGSIPRTYPASIRFAERSIDYTYYEINGRHVIDTFFLVQSYDVSQRALPGYGLKVAAQHFGVAAPGRTYVEYNEIAELWESNPQRLLDYALDDVRETRALSSLLSGSNFYLTQMMPYTYAQTSRTGPAAKIEALLVREYVRNKHALPRPESGEQHAGGYTEVFLQGILGPVVYADVESLYPSIMLAYNICPKSDQLRIFPQILKDLKDLRFKAKHASKDHQKQGNALLADNLDAMQASFKIVINAMYGYLGFGSGIFNDYGEADRVTTTGQQIAKQMIREFEARGSRIIEIDTDGILFIPPVHITTEEEERNLVKEVSDVMPEGITIGYDGRFRKMISYLKKNYALLAYDGSMKLKGSSLVSRSGEKFGREFIREGFARLLEEDIQGLHDLYVSWKNRILNHEWNIADFSRTESMKSSLAQYREDVENGKRTRSITYEIAIRKGIDICKGDRITYYVSGSGLQSNHYEKGRTSDEWPADAPDENTQFYIKRLDEYCQKFLPFFKPQDFSALFSTDTLFSFSPEGIEIIKEIRNRETGEESLR</sequence>
<dbReference type="SMART" id="SM00486">
    <property type="entry name" value="POLBc"/>
    <property type="match status" value="1"/>
</dbReference>
<dbReference type="SUPFAM" id="SSF56672">
    <property type="entry name" value="DNA/RNA polymerases"/>
    <property type="match status" value="1"/>
</dbReference>
<protein>
    <recommendedName>
        <fullName evidence="2">DNA-directed DNA polymerase</fullName>
        <ecNumber evidence="2">2.7.7.7</ecNumber>
    </recommendedName>
</protein>
<dbReference type="Gene3D" id="1.10.132.60">
    <property type="entry name" value="DNA polymerase family B, C-terminal domain"/>
    <property type="match status" value="1"/>
</dbReference>
<comment type="catalytic activity">
    <reaction evidence="7">
        <text>DNA(n) + a 2'-deoxyribonucleoside 5'-triphosphate = DNA(n+1) + diphosphate</text>
        <dbReference type="Rhea" id="RHEA:22508"/>
        <dbReference type="Rhea" id="RHEA-COMP:17339"/>
        <dbReference type="Rhea" id="RHEA-COMP:17340"/>
        <dbReference type="ChEBI" id="CHEBI:33019"/>
        <dbReference type="ChEBI" id="CHEBI:61560"/>
        <dbReference type="ChEBI" id="CHEBI:173112"/>
        <dbReference type="EC" id="2.7.7.7"/>
    </reaction>
</comment>
<dbReference type="GO" id="GO:0003887">
    <property type="term" value="F:DNA-directed DNA polymerase activity"/>
    <property type="evidence" value="ECO:0007669"/>
    <property type="project" value="UniProtKB-KW"/>
</dbReference>
<dbReference type="InterPro" id="IPR036397">
    <property type="entry name" value="RNaseH_sf"/>
</dbReference>
<dbReference type="EMBL" id="DSBW01000012">
    <property type="protein sequence ID" value="HED30195.1"/>
    <property type="molecule type" value="Genomic_DNA"/>
</dbReference>
<dbReference type="PANTHER" id="PTHR10322:SF23">
    <property type="entry name" value="DNA POLYMERASE DELTA CATALYTIC SUBUNIT"/>
    <property type="match status" value="1"/>
</dbReference>
<dbReference type="AlphaFoldDB" id="A0A831SQG5"/>
<dbReference type="InterPro" id="IPR006172">
    <property type="entry name" value="DNA-dir_DNA_pol_B"/>
</dbReference>
<evidence type="ECO:0000313" key="10">
    <source>
        <dbReference type="EMBL" id="HED30195.1"/>
    </source>
</evidence>
<evidence type="ECO:0000256" key="2">
    <source>
        <dbReference type="ARBA" id="ARBA00012417"/>
    </source>
</evidence>
<evidence type="ECO:0000256" key="6">
    <source>
        <dbReference type="ARBA" id="ARBA00023125"/>
    </source>
</evidence>
<dbReference type="InterPro" id="IPR050240">
    <property type="entry name" value="DNA_pol_type-B"/>
</dbReference>
<dbReference type="PANTHER" id="PTHR10322">
    <property type="entry name" value="DNA POLYMERASE CATALYTIC SUBUNIT"/>
    <property type="match status" value="1"/>
</dbReference>
<dbReference type="InterPro" id="IPR006134">
    <property type="entry name" value="DNA-dir_DNA_pol_B_multi_dom"/>
</dbReference>
<feature type="non-terminal residue" evidence="10">
    <location>
        <position position="1"/>
    </location>
</feature>
<keyword evidence="5" id="KW-0239">DNA-directed DNA polymerase</keyword>
<evidence type="ECO:0000256" key="1">
    <source>
        <dbReference type="ARBA" id="ARBA00005755"/>
    </source>
</evidence>
<gene>
    <name evidence="10" type="ORF">ENN50_00570</name>
</gene>
<dbReference type="InterPro" id="IPR006133">
    <property type="entry name" value="DNA-dir_DNA_pol_B_exonuc"/>
</dbReference>
<comment type="similarity">
    <text evidence="1">Belongs to the DNA polymerase type-B family.</text>
</comment>
<keyword evidence="4" id="KW-0548">Nucleotidyltransferase</keyword>
<evidence type="ECO:0000256" key="3">
    <source>
        <dbReference type="ARBA" id="ARBA00022679"/>
    </source>
</evidence>
<dbReference type="EC" id="2.7.7.7" evidence="2"/>
<dbReference type="SUPFAM" id="SSF53098">
    <property type="entry name" value="Ribonuclease H-like"/>
    <property type="match status" value="1"/>
</dbReference>
<evidence type="ECO:0000256" key="7">
    <source>
        <dbReference type="ARBA" id="ARBA00049244"/>
    </source>
</evidence>
<evidence type="ECO:0000256" key="5">
    <source>
        <dbReference type="ARBA" id="ARBA00022932"/>
    </source>
</evidence>
<evidence type="ECO:0000259" key="8">
    <source>
        <dbReference type="Pfam" id="PF00136"/>
    </source>
</evidence>
<reference evidence="10" key="1">
    <citation type="journal article" date="2020" name="mSystems">
        <title>Genome- and Community-Level Interaction Insights into Carbon Utilization and Element Cycling Functions of Hydrothermarchaeota in Hydrothermal Sediment.</title>
        <authorList>
            <person name="Zhou Z."/>
            <person name="Liu Y."/>
            <person name="Xu W."/>
            <person name="Pan J."/>
            <person name="Luo Z.H."/>
            <person name="Li M."/>
        </authorList>
    </citation>
    <scope>NUCLEOTIDE SEQUENCE [LARGE SCALE GENOMIC DNA]</scope>
    <source>
        <strain evidence="10">SpSt-1181</strain>
    </source>
</reference>
<dbReference type="InterPro" id="IPR042087">
    <property type="entry name" value="DNA_pol_B_thumb"/>
</dbReference>
<dbReference type="GO" id="GO:0003677">
    <property type="term" value="F:DNA binding"/>
    <property type="evidence" value="ECO:0007669"/>
    <property type="project" value="UniProtKB-KW"/>
</dbReference>
<keyword evidence="6" id="KW-0238">DNA-binding</keyword>
<dbReference type="Pfam" id="PF00136">
    <property type="entry name" value="DNA_pol_B"/>
    <property type="match status" value="1"/>
</dbReference>
<evidence type="ECO:0000256" key="4">
    <source>
        <dbReference type="ARBA" id="ARBA00022695"/>
    </source>
</evidence>
<keyword evidence="3" id="KW-0808">Transferase</keyword>
<comment type="caution">
    <text evidence="10">The sequence shown here is derived from an EMBL/GenBank/DDBJ whole genome shotgun (WGS) entry which is preliminary data.</text>
</comment>
<feature type="domain" description="DNA-directed DNA polymerase family B exonuclease" evidence="9">
    <location>
        <begin position="11"/>
        <end position="103"/>
    </location>
</feature>
<proteinExistence type="inferred from homology"/>
<dbReference type="Proteomes" id="UP000886335">
    <property type="component" value="Unassembled WGS sequence"/>
</dbReference>
<dbReference type="PRINTS" id="PR00106">
    <property type="entry name" value="DNAPOLB"/>
</dbReference>